<proteinExistence type="predicted"/>
<reference evidence="1 2" key="1">
    <citation type="journal article" date="2018" name="Nat. Biotechnol.">
        <title>A standardized bacterial taxonomy based on genome phylogeny substantially revises the tree of life.</title>
        <authorList>
            <person name="Parks D.H."/>
            <person name="Chuvochina M."/>
            <person name="Waite D.W."/>
            <person name="Rinke C."/>
            <person name="Skarshewski A."/>
            <person name="Chaumeil P.A."/>
            <person name="Hugenholtz P."/>
        </authorList>
    </citation>
    <scope>NUCLEOTIDE SEQUENCE [LARGE SCALE GENOMIC DNA]</scope>
    <source>
        <strain evidence="1">UBA11728</strain>
    </source>
</reference>
<sequence length="74" mass="8609">MPSKKQALLFFLSHDKKKHVSCSFSCHEMKTFLKIQQNGSIKPKHDYYSTGKYSTQPKRVAIFLKKIFVFGILV</sequence>
<protein>
    <submittedName>
        <fullName evidence="1">Uncharacterized protein</fullName>
    </submittedName>
</protein>
<dbReference type="AlphaFoldDB" id="A0A3D2X741"/>
<gene>
    <name evidence="1" type="ORF">DHW61_11115</name>
</gene>
<dbReference type="EMBL" id="DPVV01000372">
    <property type="protein sequence ID" value="HCL02941.1"/>
    <property type="molecule type" value="Genomic_DNA"/>
</dbReference>
<evidence type="ECO:0000313" key="2">
    <source>
        <dbReference type="Proteomes" id="UP000262969"/>
    </source>
</evidence>
<accession>A0A3D2X741</accession>
<evidence type="ECO:0000313" key="1">
    <source>
        <dbReference type="EMBL" id="HCL02941.1"/>
    </source>
</evidence>
<name>A0A3D2X741_9FIRM</name>
<dbReference type="Proteomes" id="UP000262969">
    <property type="component" value="Unassembled WGS sequence"/>
</dbReference>
<organism evidence="1 2">
    <name type="scientific">Lachnoclostridium phytofermentans</name>
    <dbReference type="NCBI Taxonomy" id="66219"/>
    <lineage>
        <taxon>Bacteria</taxon>
        <taxon>Bacillati</taxon>
        <taxon>Bacillota</taxon>
        <taxon>Clostridia</taxon>
        <taxon>Lachnospirales</taxon>
        <taxon>Lachnospiraceae</taxon>
    </lineage>
</organism>
<comment type="caution">
    <text evidence="1">The sequence shown here is derived from an EMBL/GenBank/DDBJ whole genome shotgun (WGS) entry which is preliminary data.</text>
</comment>